<evidence type="ECO:0000259" key="6">
    <source>
        <dbReference type="SMART" id="SM01216"/>
    </source>
</evidence>
<dbReference type="Pfam" id="PF10344">
    <property type="entry name" value="Hobbit"/>
    <property type="match status" value="1"/>
</dbReference>
<keyword evidence="3" id="KW-0812">Transmembrane</keyword>
<dbReference type="Proteomes" id="UP000000709">
    <property type="component" value="Unassembled WGS sequence"/>
</dbReference>
<keyword evidence="1" id="KW-0175">Coiled coil</keyword>
<feature type="compositionally biased region" description="Basic residues" evidence="2">
    <location>
        <begin position="2436"/>
        <end position="2446"/>
    </location>
</feature>
<keyword evidence="8" id="KW-1185">Reference proteome</keyword>
<feature type="compositionally biased region" description="Basic and acidic residues" evidence="2">
    <location>
        <begin position="2573"/>
        <end position="2588"/>
    </location>
</feature>
<evidence type="ECO:0000259" key="4">
    <source>
        <dbReference type="SMART" id="SM01214"/>
    </source>
</evidence>
<dbReference type="PANTHER" id="PTHR15678">
    <property type="entry name" value="ANTIGEN MLAA-22-RELATED"/>
    <property type="match status" value="1"/>
</dbReference>
<evidence type="ECO:0000256" key="2">
    <source>
        <dbReference type="SAM" id="MobiDB-lite"/>
    </source>
</evidence>
<dbReference type="PANTHER" id="PTHR15678:SF6">
    <property type="entry name" value="BRIDGE-LIKE LIPID TRANSFER PROTEIN FAMILY MEMBER 2"/>
    <property type="match status" value="1"/>
</dbReference>
<dbReference type="InterPro" id="IPR019441">
    <property type="entry name" value="FMP27/BLTP2/Hobbit_GFWDK_RBG"/>
</dbReference>
<dbReference type="InterPro" id="IPR019415">
    <property type="entry name" value="FMP27_SW_RBG"/>
</dbReference>
<dbReference type="InterPro" id="IPR045167">
    <property type="entry name" value="Hobbit"/>
</dbReference>
<dbReference type="SMART" id="SM01215">
    <property type="entry name" value="Fmp27_SW"/>
    <property type="match status" value="1"/>
</dbReference>
<evidence type="ECO:0000259" key="5">
    <source>
        <dbReference type="SMART" id="SM01215"/>
    </source>
</evidence>
<accession>G3AED3</accession>
<dbReference type="InterPro" id="IPR019449">
    <property type="entry name" value="FMP27_WPPW_RBG"/>
</dbReference>
<name>G3AED3_SPAPN</name>
<feature type="region of interest" description="Disordered" evidence="2">
    <location>
        <begin position="1019"/>
        <end position="1043"/>
    </location>
</feature>
<evidence type="ECO:0000313" key="7">
    <source>
        <dbReference type="EMBL" id="EGW35721.1"/>
    </source>
</evidence>
<keyword evidence="3" id="KW-0472">Membrane</keyword>
<feature type="domain" description="FMP27 SW motif-containing RBG unit" evidence="5">
    <location>
        <begin position="1056"/>
        <end position="1155"/>
    </location>
</feature>
<evidence type="ECO:0000256" key="1">
    <source>
        <dbReference type="SAM" id="Coils"/>
    </source>
</evidence>
<feature type="domain" description="FMP27 WPPW motif-containing RBG unit" evidence="6">
    <location>
        <begin position="1569"/>
        <end position="2053"/>
    </location>
</feature>
<dbReference type="SMART" id="SM01216">
    <property type="entry name" value="Fmp27_WPPW"/>
    <property type="match status" value="1"/>
</dbReference>
<feature type="compositionally biased region" description="Acidic residues" evidence="2">
    <location>
        <begin position="687"/>
        <end position="697"/>
    </location>
</feature>
<dbReference type="STRING" id="619300.G3AED3"/>
<dbReference type="InParanoid" id="G3AED3"/>
<dbReference type="OMA" id="IQLKWNN"/>
<organism evidence="8">
    <name type="scientific">Spathaspora passalidarum (strain NRRL Y-27907 / 11-Y1)</name>
    <dbReference type="NCBI Taxonomy" id="619300"/>
    <lineage>
        <taxon>Eukaryota</taxon>
        <taxon>Fungi</taxon>
        <taxon>Dikarya</taxon>
        <taxon>Ascomycota</taxon>
        <taxon>Saccharomycotina</taxon>
        <taxon>Pichiomycetes</taxon>
        <taxon>Debaryomycetaceae</taxon>
        <taxon>Spathaspora</taxon>
    </lineage>
</organism>
<feature type="coiled-coil region" evidence="1">
    <location>
        <begin position="1745"/>
        <end position="1801"/>
    </location>
</feature>
<feature type="region of interest" description="Disordered" evidence="2">
    <location>
        <begin position="2573"/>
        <end position="2599"/>
    </location>
</feature>
<feature type="transmembrane region" description="Helical" evidence="3">
    <location>
        <begin position="5"/>
        <end position="23"/>
    </location>
</feature>
<dbReference type="HOGENOM" id="CLU_000741_0_0_1"/>
<keyword evidence="3" id="KW-1133">Transmembrane helix</keyword>
<evidence type="ECO:0000313" key="8">
    <source>
        <dbReference type="Proteomes" id="UP000000709"/>
    </source>
</evidence>
<dbReference type="SMART" id="SM01214">
    <property type="entry name" value="Fmp27_GFWDK"/>
    <property type="match status" value="1"/>
</dbReference>
<proteinExistence type="predicted"/>
<dbReference type="RefSeq" id="XP_007373133.1">
    <property type="nucleotide sequence ID" value="XM_007373071.1"/>
</dbReference>
<feature type="compositionally biased region" description="Polar residues" evidence="2">
    <location>
        <begin position="2409"/>
        <end position="2428"/>
    </location>
</feature>
<dbReference type="FunCoup" id="G3AED3">
    <property type="interactions" value="237"/>
</dbReference>
<feature type="compositionally biased region" description="Low complexity" evidence="2">
    <location>
        <begin position="2391"/>
        <end position="2408"/>
    </location>
</feature>
<sequence>MTYIFWLLIFIQILPYVIVLILLNCSKYVTVKYIAWLSLRQVTIRLKTTKIHIRKISLRFNFFRSNETSGLKLINLEIVDVEVTTLESGQQAGHDTPAKPAKTSKGGSLSRAVTFHMSKKIYSFIESRICNRINIHVFRLAVKGKTSIFCDYTRLQVTINEQHDFRFTITMLSGLIAKDKKQNTHLLRNLEFYIDCNSVTTCNDQNRVSLQLINFKFALSIGRLNLPLEYLELSKPRKEVSKGPKELPDLLKYVGLLQEFLDFFSSAEIRLEDFTLSHKQLSINLTSIISLTKIDKDTYSNFKLSWYLTSFKLYHKETQCVEIPSGTLNHEFDPLEAVRVMNALLHRQESQDTINFNISLILTSPTIDVYYDQQEILFAIQRNKMMKRMQQSTVKNDMANEILMTIVQMIRSISGTIDIVDTHLNIHLPARDSKHEDFNRNSKSNLIFKCSLSDLMGKIFTRRRRNKTTIDSLIKLKEFRSEVEGNRISISKITSLITYNVLSNTVAIRVASKIVRMKSVNDMFFHIVRQYRNQQRIFNNEKYKEWIKSADYEAFIENNHTFQPVKSDYLQLFEIIPSIVTSINVKLGTILLDIICKEGLPSHMIYDENLQKEVDLADFRRGISLRIKDTRFIYKSKKEHVELTSNCVELYTLSEYDSEYIEDFDQVTEYSETDSEYGDLSSIETSNDIEDEEDEREDECTKRIKRVLSISGIDLSNKHKSDDINKLILTVPSVDARIDMFFVWCIFYAKTMVERFAPTVESNCSKDMLRQIAPRKKIKLDVNLDSVALVTRLPRKVDILIEVDTAQFRNVSSLKSVDIGYARLYVIQPATKLWARLVVITQTKLNIDLRGKTDITPASIRFNVPNRFLMYTVIDNLITFFKAIKQLKHNFWGVSLEFDKFERCYPSQKLHPMKFPCIRIRTNILGLALENDAFENELAMIYELGIVEHKERLRKLKIFEKKAEEILSQAQEEDIEHKIELSEAVPFGPRLNEHRPHSPNPFKAAECKISQSTARFKERVSKLSRKPSKPAEQTSSDPEEPPLSYTVADALDQIEAARSRLYENMSTAWVNRYRFFRKEKTESWRTRTEAVWGKDEIRTIIKQKFSILAYAQGAPLMGAVFRDVDLTLDKFNDGDLDEFIYNNARKQPKLKYSILAPFHIDLVAKKLYMFLRDYPLPLISFPPNSDASKPTIHLQGNIVINEKLYEMQEELRYIFVPFSPACIDNGKADNFYSVYVPRTLTPVKMIANIQCDLNTDRACMISFCKSYTPSLSLMFRAFDNFTKPAIDDSPIGWWDKVPLILHGRIQFNVHNELCLHMKSSTDPYALVGDAAGFVFCWKNNVELAIDGNIDSRKLITLSSDDFLFVIPNYGASAKEAWSLFYDDKDDLTNLVDGESKKYLKRVIKLSSKSRVKWTFGMMFERNKHESNNFSDNELRTSEFKPHYEVIVTNPANSYHPDSYKDYRSHYIHMALAVISNSDTGHSYNAAHLTPLTFQYFFRWWDLLLHHTVMPVRNGNLYKGDSLKKKSVSMGKHLFTIKYQLVFNPVIISHMYLHASNDVPDKNNRVQFTGLKSRFTKFEVDMHQRRELITYVNKKLNKRTQVRHLKMNQVEVSTENMDVRLIRATFPDRCVTSKVAQYVKGELMSSASSSSSSDGSLNGRTFSDWMADIDSYNQDYSWLDQEDFIELEVKEPLSPYPKIRIVPFLFTPKFSYFREFTKESEGPFPFGNEPIHDCLMDLEKPAAVQRRILQQRIDRLEDELESQQKLLDRYKLNASPEFEDDIKNLETNILSLNEKIEVVSTARDEFIEEQVDDEDGTSLSKQTSRLSAYSGHLSNDILDGSVSQFHNRFIIHNLQMKWDNQLRDYFLCYLGKVGDRKNNVFFMSKAAVDLVESIINEQQQEEDGLKPESIKQHRSFDPSDFKTSEQVINSFHDEFDQVNEDEEVDNKYLIKLIHPQIQLVSKKNPDACVLITVRDLEIRIIGVNMRDMVNTMDENTENCSMVERRYGVLLKDEQIFVVCKNSIVEKTDPMISNFVSGYSTGADNWPPWFECEVCYQGNNSINSRYMVSDRSTKAVMYKQKNPLFVEASSRSVEKELVVYLGKFVINATSDQYSCIYYVYSDLLFHTRTSKDDVTGRLKKVMALSDSTDFHGLDIRVKTLQDQIREYSELLLSFDVKRAQHHDFEKESLAVLQVELVKLKFELMYVMKGISLRFKSKQISSSYWNVLADQIIWHFLDDNREPFVDFALGNTRFTRTESADGTNVNNLQVSFLQGFNLQKDALYPQLLTPYESAPDGKRLLNMSWTLMEPIGGIRIVKDAKVEIQPLQLELEFSTAKKLVSYLFPKDDSVDMDDSQEHDDFDDIFEQEEEGYASETSSNKSNSSKNPIKRLIQKSKPSSSNWSANASTSVSDNMSPRNSSEMSSITSFSNDEFSEGTKTKTKKSTRLKKKRIEDDEDNLALVTARSAKYKSIIHVEIVKFILVVSFRGPKNNHLLDVNQLQLNVPNLTYNHKIWSGEDLMNRIKKDIIKMILQHTGKILGNKFKIPKKRSKLSEPLKQISNYGKLLTLDDLQQQHQGRDSMDSLDSPRSESPRVTPKPHVIKKMDASDATFSTYFRDDSSDISGDDEMVVTV</sequence>
<dbReference type="OrthoDB" id="1562405at2759"/>
<protein>
    <submittedName>
        <fullName evidence="7">Uncharacterized protein</fullName>
    </submittedName>
</protein>
<dbReference type="GeneID" id="18870746"/>
<feature type="domain" description="FMP27/BLTP2/Hobbit GFWDK motif-containing RBG unit" evidence="4">
    <location>
        <begin position="1173"/>
        <end position="1326"/>
    </location>
</feature>
<dbReference type="EMBL" id="GL996499">
    <property type="protein sequence ID" value="EGW35721.1"/>
    <property type="molecule type" value="Genomic_DNA"/>
</dbReference>
<gene>
    <name evidence="7" type="ORF">SPAPADRAFT_147282</name>
</gene>
<dbReference type="eggNOG" id="KOG1910">
    <property type="taxonomic scope" value="Eukaryota"/>
</dbReference>
<evidence type="ECO:0000256" key="3">
    <source>
        <dbReference type="SAM" id="Phobius"/>
    </source>
</evidence>
<dbReference type="KEGG" id="spaa:SPAPADRAFT_147282"/>
<feature type="region of interest" description="Disordered" evidence="2">
    <location>
        <begin position="2389"/>
        <end position="2446"/>
    </location>
</feature>
<feature type="region of interest" description="Disordered" evidence="2">
    <location>
        <begin position="672"/>
        <end position="697"/>
    </location>
</feature>
<reference evidence="7 8" key="1">
    <citation type="journal article" date="2011" name="Proc. Natl. Acad. Sci. U.S.A.">
        <title>Comparative genomics of xylose-fermenting fungi for enhanced biofuel production.</title>
        <authorList>
            <person name="Wohlbach D.J."/>
            <person name="Kuo A."/>
            <person name="Sato T.K."/>
            <person name="Potts K.M."/>
            <person name="Salamov A.A."/>
            <person name="LaButti K.M."/>
            <person name="Sun H."/>
            <person name="Clum A."/>
            <person name="Pangilinan J.L."/>
            <person name="Lindquist E.A."/>
            <person name="Lucas S."/>
            <person name="Lapidus A."/>
            <person name="Jin M."/>
            <person name="Gunawan C."/>
            <person name="Balan V."/>
            <person name="Dale B.E."/>
            <person name="Jeffries T.W."/>
            <person name="Zinkel R."/>
            <person name="Barry K.W."/>
            <person name="Grigoriev I.V."/>
            <person name="Gasch A.P."/>
        </authorList>
    </citation>
    <scope>NUCLEOTIDE SEQUENCE [LARGE SCALE GENOMIC DNA]</scope>
    <source>
        <strain evidence="8">NRRL Y-27907 / 11-Y1</strain>
    </source>
</reference>